<dbReference type="InterPro" id="IPR019539">
    <property type="entry name" value="GalKase_N"/>
</dbReference>
<dbReference type="EC" id="2.7.1.6" evidence="11"/>
<sequence>MISDHDAAARATEAFRERFGGAPEGVWAAPGRVNVIGEHTDYNDGYVLPVALPHTTRAAVGRRTDGRLALASLRGDGAVVELAMDELAPGRPGGWAGYPAGVVEGLRERLVGGVNVLVDTDVPVGAGLSSSAALTCSVALALRDLVAPELSRTDLVELARRSENHFVGAPTGILDQSAALLCTAGNALFLDTREQRTEQVPLDLAAAGLELLVVDTGTSHTHADGGYGDRRRECEQAAERLGVPALRDVADVAGLAALDDDVLLRRARHIVTENARVLEVVGILRRDADPRSIGRVLTEGHASLRDDFQISTVELDACVDAAVEAGAHGARMVGGGFGGSAVVLVDGDRAGAVADAVRERFARAGFAPPRTFDVVPSAGARRIA</sequence>
<dbReference type="GO" id="GO:0005829">
    <property type="term" value="C:cytosol"/>
    <property type="evidence" value="ECO:0007669"/>
    <property type="project" value="TreeGrafter"/>
</dbReference>
<dbReference type="SUPFAM" id="SSF55060">
    <property type="entry name" value="GHMP Kinase, C-terminal domain"/>
    <property type="match status" value="1"/>
</dbReference>
<keyword evidence="7" id="KW-0067">ATP-binding</keyword>
<keyword evidence="8" id="KW-0460">Magnesium</keyword>
<evidence type="ECO:0000256" key="3">
    <source>
        <dbReference type="ARBA" id="ARBA00022679"/>
    </source>
</evidence>
<dbReference type="Gene3D" id="3.30.70.890">
    <property type="entry name" value="GHMP kinase, C-terminal domain"/>
    <property type="match status" value="1"/>
</dbReference>
<evidence type="ECO:0000256" key="10">
    <source>
        <dbReference type="ARBA" id="ARBA00023277"/>
    </source>
</evidence>
<dbReference type="PROSITE" id="PS00627">
    <property type="entry name" value="GHMP_KINASES_ATP"/>
    <property type="match status" value="1"/>
</dbReference>
<accession>A0A543PCK6</accession>
<keyword evidence="6 15" id="KW-0418">Kinase</keyword>
<dbReference type="GO" id="GO:0006012">
    <property type="term" value="P:galactose metabolic process"/>
    <property type="evidence" value="ECO:0007669"/>
    <property type="project" value="UniProtKB-UniRule"/>
</dbReference>
<evidence type="ECO:0000259" key="13">
    <source>
        <dbReference type="Pfam" id="PF08544"/>
    </source>
</evidence>
<dbReference type="InterPro" id="IPR006206">
    <property type="entry name" value="Mevalonate/galactokinase"/>
</dbReference>
<dbReference type="GO" id="GO:0046872">
    <property type="term" value="F:metal ion binding"/>
    <property type="evidence" value="ECO:0007669"/>
    <property type="project" value="UniProtKB-KW"/>
</dbReference>
<dbReference type="Pfam" id="PF00288">
    <property type="entry name" value="GHMP_kinases_N"/>
    <property type="match status" value="1"/>
</dbReference>
<feature type="domain" description="GHMP kinase C-terminal" evidence="13">
    <location>
        <begin position="289"/>
        <end position="362"/>
    </location>
</feature>
<dbReference type="InterPro" id="IPR014721">
    <property type="entry name" value="Ribsml_uS5_D2-typ_fold_subgr"/>
</dbReference>
<dbReference type="InterPro" id="IPR006204">
    <property type="entry name" value="GHMP_kinase_N_dom"/>
</dbReference>
<evidence type="ECO:0000256" key="4">
    <source>
        <dbReference type="ARBA" id="ARBA00022723"/>
    </source>
</evidence>
<dbReference type="Gene3D" id="3.30.230.10">
    <property type="match status" value="1"/>
</dbReference>
<name>A0A543PCK6_9ACTN</name>
<feature type="domain" description="Galactokinase N-terminal" evidence="14">
    <location>
        <begin position="13"/>
        <end position="62"/>
    </location>
</feature>
<dbReference type="InterPro" id="IPR019741">
    <property type="entry name" value="Galactokinase_CS"/>
</dbReference>
<dbReference type="OrthoDB" id="250531at2"/>
<evidence type="ECO:0000256" key="6">
    <source>
        <dbReference type="ARBA" id="ARBA00022777"/>
    </source>
</evidence>
<dbReference type="InterPro" id="IPR000705">
    <property type="entry name" value="Galactokinase"/>
</dbReference>
<keyword evidence="4" id="KW-0479">Metal-binding</keyword>
<evidence type="ECO:0000256" key="11">
    <source>
        <dbReference type="NCBIfam" id="TIGR00131"/>
    </source>
</evidence>
<dbReference type="AlphaFoldDB" id="A0A543PCK6"/>
<gene>
    <name evidence="15" type="ORF">FHU33_1183</name>
</gene>
<dbReference type="PRINTS" id="PR00473">
    <property type="entry name" value="GALCTOKINASE"/>
</dbReference>
<dbReference type="NCBIfam" id="TIGR00131">
    <property type="entry name" value="gal_kin"/>
    <property type="match status" value="1"/>
</dbReference>
<dbReference type="PRINTS" id="PR00959">
    <property type="entry name" value="MEVGALKINASE"/>
</dbReference>
<dbReference type="FunFam" id="3.30.70.890:FF:000001">
    <property type="entry name" value="Galactokinase"/>
    <property type="match status" value="1"/>
</dbReference>
<dbReference type="Pfam" id="PF10509">
    <property type="entry name" value="GalKase_gal_bdg"/>
    <property type="match status" value="1"/>
</dbReference>
<evidence type="ECO:0000256" key="8">
    <source>
        <dbReference type="ARBA" id="ARBA00022842"/>
    </source>
</evidence>
<dbReference type="Pfam" id="PF08544">
    <property type="entry name" value="GHMP_kinases_C"/>
    <property type="match status" value="1"/>
</dbReference>
<dbReference type="PANTHER" id="PTHR10457">
    <property type="entry name" value="MEVALONATE KINASE/GALACTOKINASE"/>
    <property type="match status" value="1"/>
</dbReference>
<dbReference type="SUPFAM" id="SSF54211">
    <property type="entry name" value="Ribosomal protein S5 domain 2-like"/>
    <property type="match status" value="1"/>
</dbReference>
<dbReference type="InterPro" id="IPR013750">
    <property type="entry name" value="GHMP_kinase_C_dom"/>
</dbReference>
<evidence type="ECO:0000259" key="12">
    <source>
        <dbReference type="Pfam" id="PF00288"/>
    </source>
</evidence>
<reference evidence="15 16" key="1">
    <citation type="submission" date="2019-06" db="EMBL/GenBank/DDBJ databases">
        <title>Sequencing the genomes of 1000 actinobacteria strains.</title>
        <authorList>
            <person name="Klenk H.-P."/>
        </authorList>
    </citation>
    <scope>NUCLEOTIDE SEQUENCE [LARGE SCALE GENOMIC DNA]</scope>
    <source>
        <strain evidence="15 16">DSM 46837</strain>
    </source>
</reference>
<dbReference type="GO" id="GO:0005524">
    <property type="term" value="F:ATP binding"/>
    <property type="evidence" value="ECO:0007669"/>
    <property type="project" value="UniProtKB-UniRule"/>
</dbReference>
<dbReference type="RefSeq" id="WP_142024504.1">
    <property type="nucleotide sequence ID" value="NZ_VFQE01000001.1"/>
</dbReference>
<proteinExistence type="inferred from homology"/>
<dbReference type="InterPro" id="IPR036554">
    <property type="entry name" value="GHMP_kinase_C_sf"/>
</dbReference>
<organism evidence="15 16">
    <name type="scientific">Blastococcus colisei</name>
    <dbReference type="NCBI Taxonomy" id="1564162"/>
    <lineage>
        <taxon>Bacteria</taxon>
        <taxon>Bacillati</taxon>
        <taxon>Actinomycetota</taxon>
        <taxon>Actinomycetes</taxon>
        <taxon>Geodermatophilales</taxon>
        <taxon>Geodermatophilaceae</taxon>
        <taxon>Blastococcus</taxon>
    </lineage>
</organism>
<keyword evidence="5" id="KW-0547">Nucleotide-binding</keyword>
<dbReference type="Proteomes" id="UP000319865">
    <property type="component" value="Unassembled WGS sequence"/>
</dbReference>
<evidence type="ECO:0000313" key="16">
    <source>
        <dbReference type="Proteomes" id="UP000319865"/>
    </source>
</evidence>
<dbReference type="InterPro" id="IPR006203">
    <property type="entry name" value="GHMP_knse_ATP-bd_CS"/>
</dbReference>
<comment type="similarity">
    <text evidence="1">Belongs to the GHMP kinase family. GalK subfamily.</text>
</comment>
<keyword evidence="9" id="KW-0299">Galactose metabolism</keyword>
<evidence type="ECO:0000313" key="15">
    <source>
        <dbReference type="EMBL" id="TQN41799.1"/>
    </source>
</evidence>
<evidence type="ECO:0000256" key="7">
    <source>
        <dbReference type="ARBA" id="ARBA00022840"/>
    </source>
</evidence>
<dbReference type="PIRSF" id="PIRSF000530">
    <property type="entry name" value="Galactokinase"/>
    <property type="match status" value="1"/>
</dbReference>
<evidence type="ECO:0000256" key="9">
    <source>
        <dbReference type="ARBA" id="ARBA00023144"/>
    </source>
</evidence>
<keyword evidence="3" id="KW-0808">Transferase</keyword>
<feature type="domain" description="GHMP kinase N-terminal" evidence="12">
    <location>
        <begin position="100"/>
        <end position="181"/>
    </location>
</feature>
<keyword evidence="16" id="KW-1185">Reference proteome</keyword>
<dbReference type="PROSITE" id="PS00106">
    <property type="entry name" value="GALACTOKINASE"/>
    <property type="match status" value="1"/>
</dbReference>
<dbReference type="GO" id="GO:0004335">
    <property type="term" value="F:galactokinase activity"/>
    <property type="evidence" value="ECO:0007669"/>
    <property type="project" value="UniProtKB-UniRule"/>
</dbReference>
<keyword evidence="10" id="KW-0119">Carbohydrate metabolism</keyword>
<evidence type="ECO:0000256" key="1">
    <source>
        <dbReference type="ARBA" id="ARBA00006566"/>
    </source>
</evidence>
<evidence type="ECO:0000256" key="5">
    <source>
        <dbReference type="ARBA" id="ARBA00022741"/>
    </source>
</evidence>
<keyword evidence="2" id="KW-0963">Cytoplasm</keyword>
<comment type="caution">
    <text evidence="15">The sequence shown here is derived from an EMBL/GenBank/DDBJ whole genome shotgun (WGS) entry which is preliminary data.</text>
</comment>
<dbReference type="PANTHER" id="PTHR10457:SF7">
    <property type="entry name" value="GALACTOKINASE-RELATED"/>
    <property type="match status" value="1"/>
</dbReference>
<evidence type="ECO:0000259" key="14">
    <source>
        <dbReference type="Pfam" id="PF10509"/>
    </source>
</evidence>
<dbReference type="InterPro" id="IPR020568">
    <property type="entry name" value="Ribosomal_Su5_D2-typ_SF"/>
</dbReference>
<dbReference type="EMBL" id="VFQE01000001">
    <property type="protein sequence ID" value="TQN41799.1"/>
    <property type="molecule type" value="Genomic_DNA"/>
</dbReference>
<dbReference type="FunFam" id="3.30.230.10:FF:000017">
    <property type="entry name" value="Galactokinase"/>
    <property type="match status" value="1"/>
</dbReference>
<evidence type="ECO:0000256" key="2">
    <source>
        <dbReference type="ARBA" id="ARBA00022490"/>
    </source>
</evidence>
<protein>
    <recommendedName>
        <fullName evidence="11">Galactokinase</fullName>
        <ecNumber evidence="11">2.7.1.6</ecNumber>
    </recommendedName>
</protein>